<evidence type="ECO:0000256" key="4">
    <source>
        <dbReference type="ARBA" id="ARBA00022801"/>
    </source>
</evidence>
<feature type="binding site" evidence="6">
    <location>
        <position position="172"/>
    </location>
    <ligand>
        <name>substrate</name>
    </ligand>
</feature>
<dbReference type="PANTHER" id="PTHR12544:SF29">
    <property type="entry name" value="GLUTAMINASE"/>
    <property type="match status" value="1"/>
</dbReference>
<dbReference type="Gene3D" id="3.40.710.10">
    <property type="entry name" value="DD-peptidase/beta-lactamase superfamily"/>
    <property type="match status" value="1"/>
</dbReference>
<evidence type="ECO:0000256" key="3">
    <source>
        <dbReference type="ARBA" id="ARBA00012918"/>
    </source>
</evidence>
<keyword evidence="4 6" id="KW-0378">Hydrolase</keyword>
<dbReference type="HAMAP" id="MF_00313">
    <property type="entry name" value="Glutaminase"/>
    <property type="match status" value="1"/>
</dbReference>
<dbReference type="NCBIfam" id="TIGR03814">
    <property type="entry name" value="Gln_ase"/>
    <property type="match status" value="1"/>
</dbReference>
<dbReference type="GO" id="GO:0006543">
    <property type="term" value="P:L-glutamine catabolic process"/>
    <property type="evidence" value="ECO:0007669"/>
    <property type="project" value="TreeGrafter"/>
</dbReference>
<evidence type="ECO:0000313" key="8">
    <source>
        <dbReference type="Proteomes" id="UP000184080"/>
    </source>
</evidence>
<dbReference type="GO" id="GO:0006537">
    <property type="term" value="P:glutamate biosynthetic process"/>
    <property type="evidence" value="ECO:0007669"/>
    <property type="project" value="TreeGrafter"/>
</dbReference>
<dbReference type="Proteomes" id="UP000184080">
    <property type="component" value="Unassembled WGS sequence"/>
</dbReference>
<evidence type="ECO:0000256" key="5">
    <source>
        <dbReference type="ARBA" id="ARBA00049534"/>
    </source>
</evidence>
<comment type="catalytic activity">
    <reaction evidence="5 6">
        <text>L-glutamine + H2O = L-glutamate + NH4(+)</text>
        <dbReference type="Rhea" id="RHEA:15889"/>
        <dbReference type="ChEBI" id="CHEBI:15377"/>
        <dbReference type="ChEBI" id="CHEBI:28938"/>
        <dbReference type="ChEBI" id="CHEBI:29985"/>
        <dbReference type="ChEBI" id="CHEBI:58359"/>
        <dbReference type="EC" id="3.5.1.2"/>
    </reaction>
</comment>
<evidence type="ECO:0000256" key="2">
    <source>
        <dbReference type="ARBA" id="ARBA00011881"/>
    </source>
</evidence>
<feature type="binding site" evidence="6">
    <location>
        <position position="266"/>
    </location>
    <ligand>
        <name>substrate</name>
    </ligand>
</feature>
<evidence type="ECO:0000313" key="7">
    <source>
        <dbReference type="EMBL" id="SHJ84745.1"/>
    </source>
</evidence>
<protein>
    <recommendedName>
        <fullName evidence="3 6">Glutaminase</fullName>
        <ecNumber evidence="3 6">3.5.1.2</ecNumber>
    </recommendedName>
</protein>
<keyword evidence="8" id="KW-1185">Reference proteome</keyword>
<dbReference type="AlphaFoldDB" id="A0A1M6MMN0"/>
<dbReference type="Pfam" id="PF04960">
    <property type="entry name" value="Glutaminase"/>
    <property type="match status" value="1"/>
</dbReference>
<dbReference type="SUPFAM" id="SSF56601">
    <property type="entry name" value="beta-lactamase/transpeptidase-like"/>
    <property type="match status" value="1"/>
</dbReference>
<reference evidence="7 8" key="1">
    <citation type="submission" date="2016-11" db="EMBL/GenBank/DDBJ databases">
        <authorList>
            <person name="Jaros S."/>
            <person name="Januszkiewicz K."/>
            <person name="Wedrychowicz H."/>
        </authorList>
    </citation>
    <scope>NUCLEOTIDE SEQUENCE [LARGE SCALE GENOMIC DNA]</scope>
    <source>
        <strain evidence="7 8">DSM 21864</strain>
    </source>
</reference>
<dbReference type="PANTHER" id="PTHR12544">
    <property type="entry name" value="GLUTAMINASE"/>
    <property type="match status" value="1"/>
</dbReference>
<dbReference type="STRING" id="1121298.SAMN05444401_4032"/>
<evidence type="ECO:0000256" key="1">
    <source>
        <dbReference type="ARBA" id="ARBA00011076"/>
    </source>
</evidence>
<dbReference type="EMBL" id="FQZO01000009">
    <property type="protein sequence ID" value="SHJ84745.1"/>
    <property type="molecule type" value="Genomic_DNA"/>
</dbReference>
<dbReference type="InterPro" id="IPR015868">
    <property type="entry name" value="Glutaminase"/>
</dbReference>
<dbReference type="EC" id="3.5.1.2" evidence="3 6"/>
<feature type="binding site" evidence="6">
    <location>
        <position position="165"/>
    </location>
    <ligand>
        <name>substrate</name>
    </ligand>
</feature>
<comment type="similarity">
    <text evidence="1 6">Belongs to the glutaminase family.</text>
</comment>
<feature type="binding site" evidence="6">
    <location>
        <position position="120"/>
    </location>
    <ligand>
        <name>substrate</name>
    </ligand>
</feature>
<keyword evidence="6" id="KW-0007">Acetylation</keyword>
<gene>
    <name evidence="6" type="primary">glsA</name>
    <name evidence="7" type="ORF">SAMN05444401_4032</name>
</gene>
<feature type="binding site" evidence="6">
    <location>
        <position position="196"/>
    </location>
    <ligand>
        <name>substrate</name>
    </ligand>
</feature>
<name>A0A1M6MMN0_9CLOT</name>
<dbReference type="InterPro" id="IPR012338">
    <property type="entry name" value="Beta-lactam/transpept-like"/>
</dbReference>
<feature type="binding site" evidence="6">
    <location>
        <position position="68"/>
    </location>
    <ligand>
        <name>substrate</name>
    </ligand>
</feature>
<organism evidence="7 8">
    <name type="scientific">Clostridium amylolyticum</name>
    <dbReference type="NCBI Taxonomy" id="1121298"/>
    <lineage>
        <taxon>Bacteria</taxon>
        <taxon>Bacillati</taxon>
        <taxon>Bacillota</taxon>
        <taxon>Clostridia</taxon>
        <taxon>Eubacteriales</taxon>
        <taxon>Clostridiaceae</taxon>
        <taxon>Clostridium</taxon>
    </lineage>
</organism>
<accession>A0A1M6MMN0</accession>
<proteinExistence type="inferred from homology"/>
<evidence type="ECO:0000256" key="6">
    <source>
        <dbReference type="HAMAP-Rule" id="MF_00313"/>
    </source>
</evidence>
<comment type="subunit">
    <text evidence="2 6">Homotetramer.</text>
</comment>
<dbReference type="FunFam" id="3.40.710.10:FF:000005">
    <property type="entry name" value="Glutaminase"/>
    <property type="match status" value="1"/>
</dbReference>
<feature type="binding site" evidence="6">
    <location>
        <position position="248"/>
    </location>
    <ligand>
        <name>substrate</name>
    </ligand>
</feature>
<sequence>MILDGVIMRGLLESVIENNMPYTKDGKVASYIPLLSSANPDHLGICVTTLEGKEYSAGDCEVKFTMQSISKVISLMVAMLDKGTKNVFSRVGMEPTGDGFNSIVNLEVRNYNKPFNPMINAGAIVTCSLIEGENVEEKFQKVLSFTRKITGNDSIDINQGVYLSEKNTGDRNRALAYFMKGNGILQGNVDDVLEVYFKQCSMEVCCRDISRIAAMLANDGVLPWSGERVISREVSRIVKTIMVTCGMYDESGEFAVHIGIPAKSGVGGGIMASVPKRMGIGVFGPSLDEKGNSIAGIKMLQELSKELDLSIF</sequence>
<dbReference type="GO" id="GO:0004359">
    <property type="term" value="F:glutaminase activity"/>
    <property type="evidence" value="ECO:0007669"/>
    <property type="project" value="UniProtKB-UniRule"/>
</dbReference>